<comment type="caution">
    <text evidence="2">The sequence shown here is derived from an EMBL/GenBank/DDBJ whole genome shotgun (WGS) entry which is preliminary data.</text>
</comment>
<feature type="compositionally biased region" description="Low complexity" evidence="1">
    <location>
        <begin position="68"/>
        <end position="77"/>
    </location>
</feature>
<gene>
    <name evidence="2" type="ORF">pipiens_014648</name>
</gene>
<feature type="region of interest" description="Disordered" evidence="1">
    <location>
        <begin position="21"/>
        <end position="110"/>
    </location>
</feature>
<proteinExistence type="predicted"/>
<dbReference type="EMBL" id="JBEHCU010009492">
    <property type="protein sequence ID" value="KAL1379784.1"/>
    <property type="molecule type" value="Genomic_DNA"/>
</dbReference>
<name>A0ABD1CTM5_CULPP</name>
<evidence type="ECO:0000313" key="3">
    <source>
        <dbReference type="Proteomes" id="UP001562425"/>
    </source>
</evidence>
<feature type="compositionally biased region" description="Basic and acidic residues" evidence="1">
    <location>
        <begin position="41"/>
        <end position="51"/>
    </location>
</feature>
<evidence type="ECO:0000256" key="1">
    <source>
        <dbReference type="SAM" id="MobiDB-lite"/>
    </source>
</evidence>
<sequence>MPQDLKFKWDEPGFLLVCSGSGRCVPKHRHRARLGGANRPHSHEDLHDEKLQQQNPAVHYGEGDEKSPAAATDSAKPAAEKDTKEKNGGTKQENGKKHENGKADKTNTPV</sequence>
<dbReference type="Proteomes" id="UP001562425">
    <property type="component" value="Unassembled WGS sequence"/>
</dbReference>
<reference evidence="2 3" key="1">
    <citation type="submission" date="2024-05" db="EMBL/GenBank/DDBJ databases">
        <title>Culex pipiens pipiens assembly and annotation.</title>
        <authorList>
            <person name="Alout H."/>
            <person name="Durand T."/>
        </authorList>
    </citation>
    <scope>NUCLEOTIDE SEQUENCE [LARGE SCALE GENOMIC DNA]</scope>
    <source>
        <strain evidence="2">HA-2024</strain>
        <tissue evidence="2">Whole body</tissue>
    </source>
</reference>
<accession>A0ABD1CTM5</accession>
<keyword evidence="3" id="KW-1185">Reference proteome</keyword>
<organism evidence="2 3">
    <name type="scientific">Culex pipiens pipiens</name>
    <name type="common">Northern house mosquito</name>
    <dbReference type="NCBI Taxonomy" id="38569"/>
    <lineage>
        <taxon>Eukaryota</taxon>
        <taxon>Metazoa</taxon>
        <taxon>Ecdysozoa</taxon>
        <taxon>Arthropoda</taxon>
        <taxon>Hexapoda</taxon>
        <taxon>Insecta</taxon>
        <taxon>Pterygota</taxon>
        <taxon>Neoptera</taxon>
        <taxon>Endopterygota</taxon>
        <taxon>Diptera</taxon>
        <taxon>Nematocera</taxon>
        <taxon>Culicoidea</taxon>
        <taxon>Culicidae</taxon>
        <taxon>Culicinae</taxon>
        <taxon>Culicini</taxon>
        <taxon>Culex</taxon>
        <taxon>Culex</taxon>
    </lineage>
</organism>
<feature type="compositionally biased region" description="Basic and acidic residues" evidence="1">
    <location>
        <begin position="78"/>
        <end position="110"/>
    </location>
</feature>
<dbReference type="AlphaFoldDB" id="A0ABD1CTM5"/>
<protein>
    <submittedName>
        <fullName evidence="2">Uncharacterized protein</fullName>
    </submittedName>
</protein>
<evidence type="ECO:0000313" key="2">
    <source>
        <dbReference type="EMBL" id="KAL1379784.1"/>
    </source>
</evidence>